<accession>A0A419W7Z5</accession>
<dbReference type="OrthoDB" id="717811at2"/>
<dbReference type="InterPro" id="IPR009057">
    <property type="entry name" value="Homeodomain-like_sf"/>
</dbReference>
<keyword evidence="18" id="KW-1185">Reference proteome</keyword>
<dbReference type="CDD" id="cd16922">
    <property type="entry name" value="HATPase_EvgS-ArcB-TorS-like"/>
    <property type="match status" value="1"/>
</dbReference>
<dbReference type="EMBL" id="RAPN01000001">
    <property type="protein sequence ID" value="RKD91578.1"/>
    <property type="molecule type" value="Genomic_DNA"/>
</dbReference>
<evidence type="ECO:0000313" key="18">
    <source>
        <dbReference type="Proteomes" id="UP000283387"/>
    </source>
</evidence>
<dbReference type="InterPro" id="IPR003594">
    <property type="entry name" value="HATPase_dom"/>
</dbReference>
<dbReference type="PROSITE" id="PS50110">
    <property type="entry name" value="RESPONSE_REGULATORY"/>
    <property type="match status" value="1"/>
</dbReference>
<dbReference type="PROSITE" id="PS00041">
    <property type="entry name" value="HTH_ARAC_FAMILY_1"/>
    <property type="match status" value="1"/>
</dbReference>
<feature type="transmembrane region" description="Helical" evidence="13">
    <location>
        <begin position="167"/>
        <end position="188"/>
    </location>
</feature>
<feature type="transmembrane region" description="Helical" evidence="13">
    <location>
        <begin position="134"/>
        <end position="155"/>
    </location>
</feature>
<evidence type="ECO:0000259" key="15">
    <source>
        <dbReference type="PROSITE" id="PS50109"/>
    </source>
</evidence>
<gene>
    <name evidence="17" type="ORF">BC643_1934</name>
</gene>
<keyword evidence="10" id="KW-0238">DNA-binding</keyword>
<feature type="transmembrane region" description="Helical" evidence="13">
    <location>
        <begin position="38"/>
        <end position="56"/>
    </location>
</feature>
<dbReference type="RefSeq" id="WP_120272867.1">
    <property type="nucleotide sequence ID" value="NZ_RAPN01000001.1"/>
</dbReference>
<keyword evidence="3 12" id="KW-0597">Phosphoprotein</keyword>
<dbReference type="GO" id="GO:0000155">
    <property type="term" value="F:phosphorelay sensor kinase activity"/>
    <property type="evidence" value="ECO:0007669"/>
    <property type="project" value="InterPro"/>
</dbReference>
<feature type="domain" description="Histidine kinase" evidence="15">
    <location>
        <begin position="216"/>
        <end position="431"/>
    </location>
</feature>
<keyword evidence="8" id="KW-0902">Two-component regulatory system</keyword>
<evidence type="ECO:0000256" key="12">
    <source>
        <dbReference type="PROSITE-ProRule" id="PRU00169"/>
    </source>
</evidence>
<dbReference type="InterPro" id="IPR036097">
    <property type="entry name" value="HisK_dim/P_sf"/>
</dbReference>
<evidence type="ECO:0000256" key="5">
    <source>
        <dbReference type="ARBA" id="ARBA00022741"/>
    </source>
</evidence>
<keyword evidence="13" id="KW-0472">Membrane</keyword>
<dbReference type="GO" id="GO:0043565">
    <property type="term" value="F:sequence-specific DNA binding"/>
    <property type="evidence" value="ECO:0007669"/>
    <property type="project" value="InterPro"/>
</dbReference>
<dbReference type="SMART" id="SM00448">
    <property type="entry name" value="REC"/>
    <property type="match status" value="1"/>
</dbReference>
<organism evidence="17 18">
    <name type="scientific">Mangrovibacterium diazotrophicum</name>
    <dbReference type="NCBI Taxonomy" id="1261403"/>
    <lineage>
        <taxon>Bacteria</taxon>
        <taxon>Pseudomonadati</taxon>
        <taxon>Bacteroidota</taxon>
        <taxon>Bacteroidia</taxon>
        <taxon>Marinilabiliales</taxon>
        <taxon>Prolixibacteraceae</taxon>
        <taxon>Mangrovibacterium</taxon>
    </lineage>
</organism>
<name>A0A419W7Z5_9BACT</name>
<feature type="transmembrane region" description="Helical" evidence="13">
    <location>
        <begin position="62"/>
        <end position="80"/>
    </location>
</feature>
<dbReference type="SMART" id="SM00388">
    <property type="entry name" value="HisKA"/>
    <property type="match status" value="1"/>
</dbReference>
<feature type="transmembrane region" description="Helical" evidence="13">
    <location>
        <begin position="92"/>
        <end position="122"/>
    </location>
</feature>
<dbReference type="InterPro" id="IPR011006">
    <property type="entry name" value="CheY-like_superfamily"/>
</dbReference>
<evidence type="ECO:0000256" key="6">
    <source>
        <dbReference type="ARBA" id="ARBA00022777"/>
    </source>
</evidence>
<comment type="caution">
    <text evidence="17">The sequence shown here is derived from an EMBL/GenBank/DDBJ whole genome shotgun (WGS) entry which is preliminary data.</text>
</comment>
<dbReference type="Gene3D" id="3.40.50.2300">
    <property type="match status" value="1"/>
</dbReference>
<evidence type="ECO:0000259" key="14">
    <source>
        <dbReference type="PROSITE" id="PS01124"/>
    </source>
</evidence>
<evidence type="ECO:0000256" key="11">
    <source>
        <dbReference type="ARBA" id="ARBA00023163"/>
    </source>
</evidence>
<dbReference type="SUPFAM" id="SSF46689">
    <property type="entry name" value="Homeodomain-like"/>
    <property type="match status" value="1"/>
</dbReference>
<evidence type="ECO:0000256" key="8">
    <source>
        <dbReference type="ARBA" id="ARBA00023012"/>
    </source>
</evidence>
<dbReference type="InterPro" id="IPR003661">
    <property type="entry name" value="HisK_dim/P_dom"/>
</dbReference>
<keyword evidence="13" id="KW-0812">Transmembrane</keyword>
<keyword evidence="5" id="KW-0547">Nucleotide-binding</keyword>
<feature type="modified residue" description="4-aspartylphosphate" evidence="12">
    <location>
        <position position="515"/>
    </location>
</feature>
<evidence type="ECO:0000256" key="4">
    <source>
        <dbReference type="ARBA" id="ARBA00022679"/>
    </source>
</evidence>
<dbReference type="InterPro" id="IPR018060">
    <property type="entry name" value="HTH_AraC"/>
</dbReference>
<feature type="domain" description="HTH araC/xylS-type" evidence="14">
    <location>
        <begin position="614"/>
        <end position="713"/>
    </location>
</feature>
<evidence type="ECO:0000256" key="1">
    <source>
        <dbReference type="ARBA" id="ARBA00000085"/>
    </source>
</evidence>
<dbReference type="InterPro" id="IPR004358">
    <property type="entry name" value="Sig_transdc_His_kin-like_C"/>
</dbReference>
<dbReference type="PROSITE" id="PS50109">
    <property type="entry name" value="HIS_KIN"/>
    <property type="match status" value="1"/>
</dbReference>
<dbReference type="FunFam" id="3.30.565.10:FF:000037">
    <property type="entry name" value="Hybrid sensor histidine kinase/response regulator"/>
    <property type="match status" value="1"/>
</dbReference>
<evidence type="ECO:0000256" key="10">
    <source>
        <dbReference type="ARBA" id="ARBA00023125"/>
    </source>
</evidence>
<dbReference type="PANTHER" id="PTHR43547">
    <property type="entry name" value="TWO-COMPONENT HISTIDINE KINASE"/>
    <property type="match status" value="1"/>
</dbReference>
<dbReference type="EC" id="2.7.13.3" evidence="2"/>
<dbReference type="GO" id="GO:0003700">
    <property type="term" value="F:DNA-binding transcription factor activity"/>
    <property type="evidence" value="ECO:0007669"/>
    <property type="project" value="InterPro"/>
</dbReference>
<dbReference type="PROSITE" id="PS01124">
    <property type="entry name" value="HTH_ARAC_FAMILY_2"/>
    <property type="match status" value="1"/>
</dbReference>
<keyword evidence="11" id="KW-0804">Transcription</keyword>
<sequence length="718" mass="81742">MSSIRTPPGFKAKLNYLLFERFDASEREMRKFHFGTQMGFLGGMCFCVLESVIGNIPVLRHFGLTGIIYAFILLLIFFFIKKVQYLILTKELGLLAIVFYFTYHTGGLLTCGGIILVGIVPVLVSLSFKNYRQIIPVFSTYFLSVIYLAFADKSLPGKDLIPSDWNLILFAATLLACTFVFFIFALLAQRIYTNLEHREAERQKEISDAKTRLYTNITHEFRTPLTVILGLADSAKSNGQQNIPAKMDTIIKNGKNLLQLVDQMLDLSKLESGRMSVNKISANIIPFLKYVFQLQEFYAEAKNISMRFSSESQSYEIEFDPEKLASIVSNLLSNAIKFTPDDGQINMKVYRSDEHMCIEIVDNGIGIPPEKQQTIFDRFYQVDDESTRKQGGAGIGLAITRELVELLEGTIELRSHTDIGTAFTVKLPYTPAPEIAVAQINTDCEIDVDADIDTDRLLQNASPDHQRLLIIEDNPDVVGYLRACYQNHFSILAAKEGKEGFQRAVEEIPDIIISDVMMPEMDGFELCRKLKDDYRTSHIPIILLTAKADIPSRIEGLETGADAYIVKPFNQRELLVRMQKLLELRRKLFRRYSTDKTRELSTDPILQKEDQFIQKIDETIRNNLGDEFFNIQVLCSEMAMSKSQLYRKFKALTNQSAAKHIRTMRMEKAKDLLQSTSMNITEVGYEVGMKSVSAFSQVFKEEYGQSPSDFVHRMPDNH</sequence>
<dbReference type="InterPro" id="IPR036890">
    <property type="entry name" value="HATPase_C_sf"/>
</dbReference>
<dbReference type="Proteomes" id="UP000283387">
    <property type="component" value="Unassembled WGS sequence"/>
</dbReference>
<dbReference type="Gene3D" id="3.30.565.10">
    <property type="entry name" value="Histidine kinase-like ATPase, C-terminal domain"/>
    <property type="match status" value="1"/>
</dbReference>
<dbReference type="SUPFAM" id="SSF55874">
    <property type="entry name" value="ATPase domain of HSP90 chaperone/DNA topoisomerase II/histidine kinase"/>
    <property type="match status" value="1"/>
</dbReference>
<dbReference type="Pfam" id="PF00072">
    <property type="entry name" value="Response_reg"/>
    <property type="match status" value="1"/>
</dbReference>
<dbReference type="CDD" id="cd00082">
    <property type="entry name" value="HisKA"/>
    <property type="match status" value="1"/>
</dbReference>
<dbReference type="Pfam" id="PF12833">
    <property type="entry name" value="HTH_18"/>
    <property type="match status" value="1"/>
</dbReference>
<dbReference type="GO" id="GO:0005524">
    <property type="term" value="F:ATP binding"/>
    <property type="evidence" value="ECO:0007669"/>
    <property type="project" value="UniProtKB-KW"/>
</dbReference>
<keyword evidence="13" id="KW-1133">Transmembrane helix</keyword>
<dbReference type="AlphaFoldDB" id="A0A419W7Z5"/>
<evidence type="ECO:0000256" key="2">
    <source>
        <dbReference type="ARBA" id="ARBA00012438"/>
    </source>
</evidence>
<keyword evidence="4" id="KW-0808">Transferase</keyword>
<dbReference type="SMART" id="SM00342">
    <property type="entry name" value="HTH_ARAC"/>
    <property type="match status" value="1"/>
</dbReference>
<dbReference type="InterPro" id="IPR005467">
    <property type="entry name" value="His_kinase_dom"/>
</dbReference>
<dbReference type="SMART" id="SM00387">
    <property type="entry name" value="HATPase_c"/>
    <property type="match status" value="1"/>
</dbReference>
<proteinExistence type="predicted"/>
<dbReference type="Gene3D" id="1.10.10.60">
    <property type="entry name" value="Homeodomain-like"/>
    <property type="match status" value="1"/>
</dbReference>
<evidence type="ECO:0000313" key="17">
    <source>
        <dbReference type="EMBL" id="RKD91578.1"/>
    </source>
</evidence>
<dbReference type="PANTHER" id="PTHR43547:SF2">
    <property type="entry name" value="HYBRID SIGNAL TRANSDUCTION HISTIDINE KINASE C"/>
    <property type="match status" value="1"/>
</dbReference>
<dbReference type="SUPFAM" id="SSF52172">
    <property type="entry name" value="CheY-like"/>
    <property type="match status" value="1"/>
</dbReference>
<dbReference type="Pfam" id="PF00512">
    <property type="entry name" value="HisKA"/>
    <property type="match status" value="1"/>
</dbReference>
<keyword evidence="6 17" id="KW-0418">Kinase</keyword>
<evidence type="ECO:0000259" key="16">
    <source>
        <dbReference type="PROSITE" id="PS50110"/>
    </source>
</evidence>
<evidence type="ECO:0000256" key="7">
    <source>
        <dbReference type="ARBA" id="ARBA00022840"/>
    </source>
</evidence>
<feature type="domain" description="Response regulatory" evidence="16">
    <location>
        <begin position="467"/>
        <end position="582"/>
    </location>
</feature>
<keyword evidence="9" id="KW-0805">Transcription regulation</keyword>
<dbReference type="Pfam" id="PF02518">
    <property type="entry name" value="HATPase_c"/>
    <property type="match status" value="1"/>
</dbReference>
<keyword evidence="7" id="KW-0067">ATP-binding</keyword>
<comment type="catalytic activity">
    <reaction evidence="1">
        <text>ATP + protein L-histidine = ADP + protein N-phospho-L-histidine.</text>
        <dbReference type="EC" id="2.7.13.3"/>
    </reaction>
</comment>
<evidence type="ECO:0000256" key="13">
    <source>
        <dbReference type="SAM" id="Phobius"/>
    </source>
</evidence>
<dbReference type="Gene3D" id="1.10.287.130">
    <property type="match status" value="1"/>
</dbReference>
<dbReference type="SUPFAM" id="SSF47384">
    <property type="entry name" value="Homodimeric domain of signal transducing histidine kinase"/>
    <property type="match status" value="1"/>
</dbReference>
<evidence type="ECO:0000256" key="3">
    <source>
        <dbReference type="ARBA" id="ARBA00022553"/>
    </source>
</evidence>
<dbReference type="InterPro" id="IPR018062">
    <property type="entry name" value="HTH_AraC-typ_CS"/>
</dbReference>
<reference evidence="17 18" key="1">
    <citation type="submission" date="2018-09" db="EMBL/GenBank/DDBJ databases">
        <title>Genomic Encyclopedia of Archaeal and Bacterial Type Strains, Phase II (KMG-II): from individual species to whole genera.</title>
        <authorList>
            <person name="Goeker M."/>
        </authorList>
    </citation>
    <scope>NUCLEOTIDE SEQUENCE [LARGE SCALE GENOMIC DNA]</scope>
    <source>
        <strain evidence="17 18">DSM 27148</strain>
    </source>
</reference>
<protein>
    <recommendedName>
        <fullName evidence="2">histidine kinase</fullName>
        <ecNumber evidence="2">2.7.13.3</ecNumber>
    </recommendedName>
</protein>
<dbReference type="PRINTS" id="PR00344">
    <property type="entry name" value="BCTRLSENSOR"/>
</dbReference>
<dbReference type="InterPro" id="IPR001789">
    <property type="entry name" value="Sig_transdc_resp-reg_receiver"/>
</dbReference>
<evidence type="ECO:0000256" key="9">
    <source>
        <dbReference type="ARBA" id="ARBA00023015"/>
    </source>
</evidence>